<proteinExistence type="predicted"/>
<sequence>MKIGAITNSFGIQIDGDNLVDLVRNARDRGSKHIELRQTFLGDCETGTGDGWRPVICKLRMLVSGFPELSFNLAVALPCLS</sequence>
<evidence type="ECO:0008006" key="2">
    <source>
        <dbReference type="Google" id="ProtNLM"/>
    </source>
</evidence>
<organism evidence="1">
    <name type="scientific">marine metagenome</name>
    <dbReference type="NCBI Taxonomy" id="408172"/>
    <lineage>
        <taxon>unclassified sequences</taxon>
        <taxon>metagenomes</taxon>
        <taxon>ecological metagenomes</taxon>
    </lineage>
</organism>
<feature type="non-terminal residue" evidence="1">
    <location>
        <position position="81"/>
    </location>
</feature>
<dbReference type="AlphaFoldDB" id="A0A382FCB2"/>
<gene>
    <name evidence="1" type="ORF">METZ01_LOCUS213394</name>
</gene>
<dbReference type="EMBL" id="UINC01049140">
    <property type="protein sequence ID" value="SVB60540.1"/>
    <property type="molecule type" value="Genomic_DNA"/>
</dbReference>
<accession>A0A382FCB2</accession>
<protein>
    <recommendedName>
        <fullName evidence="2">Xylose isomerase-like TIM barrel domain-containing protein</fullName>
    </recommendedName>
</protein>
<reference evidence="1" key="1">
    <citation type="submission" date="2018-05" db="EMBL/GenBank/DDBJ databases">
        <authorList>
            <person name="Lanie J.A."/>
            <person name="Ng W.-L."/>
            <person name="Kazmierczak K.M."/>
            <person name="Andrzejewski T.M."/>
            <person name="Davidsen T.M."/>
            <person name="Wayne K.J."/>
            <person name="Tettelin H."/>
            <person name="Glass J.I."/>
            <person name="Rusch D."/>
            <person name="Podicherti R."/>
            <person name="Tsui H.-C.T."/>
            <person name="Winkler M.E."/>
        </authorList>
    </citation>
    <scope>NUCLEOTIDE SEQUENCE</scope>
</reference>
<evidence type="ECO:0000313" key="1">
    <source>
        <dbReference type="EMBL" id="SVB60540.1"/>
    </source>
</evidence>
<name>A0A382FCB2_9ZZZZ</name>